<gene>
    <name evidence="1" type="ORF">llap_8277</name>
</gene>
<sequence>MPAARLQKGLTFKKTQEDWADFAIMQKTAALKDYNQGQDPQVNTVGSILSYLSENLVQTFTKAIIG</sequence>
<protein>
    <submittedName>
        <fullName evidence="1">Uncharacterized protein</fullName>
    </submittedName>
</protein>
<reference evidence="2" key="1">
    <citation type="submission" date="2017-11" db="EMBL/GenBank/DDBJ databases">
        <authorList>
            <person name="Lima N.C."/>
            <person name="Parody-Merino A.M."/>
            <person name="Battley P.F."/>
            <person name="Fidler A.E."/>
            <person name="Prosdocimi F."/>
        </authorList>
    </citation>
    <scope>NUCLEOTIDE SEQUENCE [LARGE SCALE GENOMIC DNA]</scope>
</reference>
<evidence type="ECO:0000313" key="2">
    <source>
        <dbReference type="Proteomes" id="UP000233556"/>
    </source>
</evidence>
<accession>A0A2I0U5W9</accession>
<proteinExistence type="predicted"/>
<keyword evidence="2" id="KW-1185">Reference proteome</keyword>
<reference evidence="2" key="2">
    <citation type="submission" date="2017-12" db="EMBL/GenBank/DDBJ databases">
        <title>Genome sequence of the Bar-tailed Godwit (Limosa lapponica baueri).</title>
        <authorList>
            <person name="Lima N.C.B."/>
            <person name="Parody-Merino A.M."/>
            <person name="Battley P.F."/>
            <person name="Fidler A.E."/>
            <person name="Prosdocimi F."/>
        </authorList>
    </citation>
    <scope>NUCLEOTIDE SEQUENCE [LARGE SCALE GENOMIC DNA]</scope>
</reference>
<dbReference type="Proteomes" id="UP000233556">
    <property type="component" value="Unassembled WGS sequence"/>
</dbReference>
<dbReference type="AlphaFoldDB" id="A0A2I0U5W9"/>
<organism evidence="1 2">
    <name type="scientific">Limosa lapponica baueri</name>
    <dbReference type="NCBI Taxonomy" id="1758121"/>
    <lineage>
        <taxon>Eukaryota</taxon>
        <taxon>Metazoa</taxon>
        <taxon>Chordata</taxon>
        <taxon>Craniata</taxon>
        <taxon>Vertebrata</taxon>
        <taxon>Euteleostomi</taxon>
        <taxon>Archelosauria</taxon>
        <taxon>Archosauria</taxon>
        <taxon>Dinosauria</taxon>
        <taxon>Saurischia</taxon>
        <taxon>Theropoda</taxon>
        <taxon>Coelurosauria</taxon>
        <taxon>Aves</taxon>
        <taxon>Neognathae</taxon>
        <taxon>Neoaves</taxon>
        <taxon>Charadriiformes</taxon>
        <taxon>Scolopacidae</taxon>
        <taxon>Limosa</taxon>
    </lineage>
</organism>
<name>A0A2I0U5W9_LIMLA</name>
<evidence type="ECO:0000313" key="1">
    <source>
        <dbReference type="EMBL" id="PKU41412.1"/>
    </source>
</evidence>
<dbReference type="EMBL" id="KZ506120">
    <property type="protein sequence ID" value="PKU41412.1"/>
    <property type="molecule type" value="Genomic_DNA"/>
</dbReference>